<feature type="non-terminal residue" evidence="1">
    <location>
        <position position="59"/>
    </location>
</feature>
<organism evidence="1 2">
    <name type="scientific">Clostridium perfringens</name>
    <dbReference type="NCBI Taxonomy" id="1502"/>
    <lineage>
        <taxon>Bacteria</taxon>
        <taxon>Bacillati</taxon>
        <taxon>Bacillota</taxon>
        <taxon>Clostridia</taxon>
        <taxon>Eubacteriales</taxon>
        <taxon>Clostridiaceae</taxon>
        <taxon>Clostridium</taxon>
    </lineage>
</organism>
<accession>A0AAW9KHM4</accession>
<dbReference type="SUPFAM" id="SSF109604">
    <property type="entry name" value="HD-domain/PDEase-like"/>
    <property type="match status" value="1"/>
</dbReference>
<comment type="caution">
    <text evidence="1">The sequence shown here is derived from an EMBL/GenBank/DDBJ whole genome shotgun (WGS) entry which is preliminary data.</text>
</comment>
<proteinExistence type="predicted"/>
<gene>
    <name evidence="1" type="ORF">GNF83_22145</name>
</gene>
<name>A0AAW9KHM4_CLOPF</name>
<reference evidence="1" key="1">
    <citation type="submission" date="2019-11" db="EMBL/GenBank/DDBJ databases">
        <title>Characterization of Clostridium perfringens isolates from swine manure treated agricultural soils.</title>
        <authorList>
            <person name="Wushke S.T."/>
        </authorList>
    </citation>
    <scope>NUCLEOTIDE SEQUENCE</scope>
    <source>
        <strain evidence="1">X62</strain>
    </source>
</reference>
<protein>
    <submittedName>
        <fullName evidence="1">HD family phosphohydrolase</fullName>
    </submittedName>
</protein>
<evidence type="ECO:0000313" key="1">
    <source>
        <dbReference type="EMBL" id="MDZ7543813.1"/>
    </source>
</evidence>
<sequence length="59" mass="6676">MKELKLNNKILKSVVLHGSGDDCIYRHSVNVASLSYLFGKWHGLNDAQLHNLIYASLLH</sequence>
<dbReference type="Gene3D" id="1.10.3210.10">
    <property type="entry name" value="Hypothetical protein af1432"/>
    <property type="match status" value="1"/>
</dbReference>
<dbReference type="EMBL" id="WNUR01001665">
    <property type="protein sequence ID" value="MDZ7543813.1"/>
    <property type="molecule type" value="Genomic_DNA"/>
</dbReference>
<evidence type="ECO:0000313" key="2">
    <source>
        <dbReference type="Proteomes" id="UP001288944"/>
    </source>
</evidence>
<dbReference type="Proteomes" id="UP001288944">
    <property type="component" value="Unassembled WGS sequence"/>
</dbReference>
<dbReference type="AlphaFoldDB" id="A0AAW9KHM4"/>